<accession>A0ABQ7CRI7</accession>
<keyword evidence="2" id="KW-1185">Reference proteome</keyword>
<sequence>MRAMKMKVCVETVPVRREREDLEDERFKLNRLTIIYLRNEGQFSNLNILMVRHKPKKIVDADQTTSPHLVVGFSPPDCDSAEIDTLPPLLESPAIESHGFA</sequence>
<evidence type="ECO:0000313" key="2">
    <source>
        <dbReference type="Proteomes" id="UP000266723"/>
    </source>
</evidence>
<reference evidence="1 2" key="1">
    <citation type="journal article" date="2020" name="BMC Genomics">
        <title>Intraspecific diversification of the crop wild relative Brassica cretica Lam. using demographic model selection.</title>
        <authorList>
            <person name="Kioukis A."/>
            <person name="Michalopoulou V.A."/>
            <person name="Briers L."/>
            <person name="Pirintsos S."/>
            <person name="Studholme D.J."/>
            <person name="Pavlidis P."/>
            <person name="Sarris P.F."/>
        </authorList>
    </citation>
    <scope>NUCLEOTIDE SEQUENCE [LARGE SCALE GENOMIC DNA]</scope>
    <source>
        <strain evidence="2">cv. PFS-1207/04</strain>
    </source>
</reference>
<protein>
    <submittedName>
        <fullName evidence="1">Uncharacterized protein</fullName>
    </submittedName>
</protein>
<dbReference type="EMBL" id="QGKV02000759">
    <property type="protein sequence ID" value="KAF3562492.1"/>
    <property type="molecule type" value="Genomic_DNA"/>
</dbReference>
<evidence type="ECO:0000313" key="1">
    <source>
        <dbReference type="EMBL" id="KAF3562492.1"/>
    </source>
</evidence>
<dbReference type="Proteomes" id="UP000266723">
    <property type="component" value="Unassembled WGS sequence"/>
</dbReference>
<name>A0ABQ7CRI7_BRACR</name>
<proteinExistence type="predicted"/>
<comment type="caution">
    <text evidence="1">The sequence shown here is derived from an EMBL/GenBank/DDBJ whole genome shotgun (WGS) entry which is preliminary data.</text>
</comment>
<organism evidence="1 2">
    <name type="scientific">Brassica cretica</name>
    <name type="common">Mustard</name>
    <dbReference type="NCBI Taxonomy" id="69181"/>
    <lineage>
        <taxon>Eukaryota</taxon>
        <taxon>Viridiplantae</taxon>
        <taxon>Streptophyta</taxon>
        <taxon>Embryophyta</taxon>
        <taxon>Tracheophyta</taxon>
        <taxon>Spermatophyta</taxon>
        <taxon>Magnoliopsida</taxon>
        <taxon>eudicotyledons</taxon>
        <taxon>Gunneridae</taxon>
        <taxon>Pentapetalae</taxon>
        <taxon>rosids</taxon>
        <taxon>malvids</taxon>
        <taxon>Brassicales</taxon>
        <taxon>Brassicaceae</taxon>
        <taxon>Brassiceae</taxon>
        <taxon>Brassica</taxon>
    </lineage>
</organism>
<gene>
    <name evidence="1" type="ORF">DY000_02015032</name>
</gene>